<dbReference type="PANTHER" id="PTHR43711">
    <property type="entry name" value="TWO-COMPONENT HISTIDINE KINASE"/>
    <property type="match status" value="1"/>
</dbReference>
<dbReference type="GO" id="GO:0005524">
    <property type="term" value="F:ATP binding"/>
    <property type="evidence" value="ECO:0007669"/>
    <property type="project" value="UniProtKB-KW"/>
</dbReference>
<dbReference type="HOGENOM" id="CLU_000445_89_3_9"/>
<dbReference type="Gene3D" id="3.30.565.10">
    <property type="entry name" value="Histidine kinase-like ATPase, C-terminal domain"/>
    <property type="match status" value="1"/>
</dbReference>
<keyword evidence="9" id="KW-0472">Membrane</keyword>
<keyword evidence="9" id="KW-1133">Transmembrane helix</keyword>
<gene>
    <name evidence="11" type="ordered locus">KNP414_05021</name>
</gene>
<protein>
    <recommendedName>
        <fullName evidence="2">histidine kinase</fullName>
        <ecNumber evidence="2">2.7.13.3</ecNumber>
    </recommendedName>
</protein>
<dbReference type="InterPro" id="IPR003594">
    <property type="entry name" value="HATPase_dom"/>
</dbReference>
<name>F8F6N0_PAEMK</name>
<evidence type="ECO:0000256" key="7">
    <source>
        <dbReference type="ARBA" id="ARBA00022840"/>
    </source>
</evidence>
<keyword evidence="7" id="KW-0067">ATP-binding</keyword>
<dbReference type="Proteomes" id="UP000006620">
    <property type="component" value="Chromosome"/>
</dbReference>
<dbReference type="PANTHER" id="PTHR43711:SF1">
    <property type="entry name" value="HISTIDINE KINASE 1"/>
    <property type="match status" value="1"/>
</dbReference>
<evidence type="ECO:0000256" key="6">
    <source>
        <dbReference type="ARBA" id="ARBA00022777"/>
    </source>
</evidence>
<dbReference type="InterPro" id="IPR003661">
    <property type="entry name" value="HisK_dim/P_dom"/>
</dbReference>
<proteinExistence type="predicted"/>
<dbReference type="InterPro" id="IPR050736">
    <property type="entry name" value="Sensor_HK_Regulatory"/>
</dbReference>
<dbReference type="Gene3D" id="1.10.287.130">
    <property type="match status" value="1"/>
</dbReference>
<keyword evidence="4" id="KW-0808">Transferase</keyword>
<dbReference type="PROSITE" id="PS50109">
    <property type="entry name" value="HIS_KIN"/>
    <property type="match status" value="1"/>
</dbReference>
<dbReference type="KEGG" id="pms:KNP414_05021"/>
<evidence type="ECO:0000259" key="10">
    <source>
        <dbReference type="PROSITE" id="PS50109"/>
    </source>
</evidence>
<feature type="domain" description="Histidine kinase" evidence="10">
    <location>
        <begin position="88"/>
        <end position="306"/>
    </location>
</feature>
<keyword evidence="6 11" id="KW-0418">Kinase</keyword>
<dbReference type="Pfam" id="PF02518">
    <property type="entry name" value="HATPase_c"/>
    <property type="match status" value="1"/>
</dbReference>
<evidence type="ECO:0000256" key="1">
    <source>
        <dbReference type="ARBA" id="ARBA00000085"/>
    </source>
</evidence>
<dbReference type="RefSeq" id="WP_013918699.1">
    <property type="nucleotide sequence ID" value="NC_015690.1"/>
</dbReference>
<dbReference type="InterPro" id="IPR005467">
    <property type="entry name" value="His_kinase_dom"/>
</dbReference>
<keyword evidence="9" id="KW-0812">Transmembrane</keyword>
<comment type="catalytic activity">
    <reaction evidence="1">
        <text>ATP + protein L-histidine = ADP + protein N-phospho-L-histidine.</text>
        <dbReference type="EC" id="2.7.13.3"/>
    </reaction>
</comment>
<dbReference type="SMART" id="SM00388">
    <property type="entry name" value="HisKA"/>
    <property type="match status" value="1"/>
</dbReference>
<evidence type="ECO:0000256" key="3">
    <source>
        <dbReference type="ARBA" id="ARBA00022553"/>
    </source>
</evidence>
<dbReference type="PATRIC" id="fig|1036673.3.peg.4636"/>
<dbReference type="SUPFAM" id="SSF55874">
    <property type="entry name" value="ATPase domain of HSP90 chaperone/DNA topoisomerase II/histidine kinase"/>
    <property type="match status" value="1"/>
</dbReference>
<evidence type="ECO:0000256" key="2">
    <source>
        <dbReference type="ARBA" id="ARBA00012438"/>
    </source>
</evidence>
<evidence type="ECO:0000256" key="5">
    <source>
        <dbReference type="ARBA" id="ARBA00022741"/>
    </source>
</evidence>
<dbReference type="Pfam" id="PF00512">
    <property type="entry name" value="HisKA"/>
    <property type="match status" value="1"/>
</dbReference>
<dbReference type="EMBL" id="CP002869">
    <property type="protein sequence ID" value="AEI43546.1"/>
    <property type="molecule type" value="Genomic_DNA"/>
</dbReference>
<dbReference type="SMART" id="SM00387">
    <property type="entry name" value="HATPase_c"/>
    <property type="match status" value="1"/>
</dbReference>
<evidence type="ECO:0000256" key="4">
    <source>
        <dbReference type="ARBA" id="ARBA00022679"/>
    </source>
</evidence>
<organism evidence="11 12">
    <name type="scientific">Paenibacillus mucilaginosus (strain KNP414)</name>
    <dbReference type="NCBI Taxonomy" id="1036673"/>
    <lineage>
        <taxon>Bacteria</taxon>
        <taxon>Bacillati</taxon>
        <taxon>Bacillota</taxon>
        <taxon>Bacilli</taxon>
        <taxon>Bacillales</taxon>
        <taxon>Paenibacillaceae</taxon>
        <taxon>Paenibacillus</taxon>
    </lineage>
</organism>
<dbReference type="InterPro" id="IPR004358">
    <property type="entry name" value="Sig_transdc_His_kin-like_C"/>
</dbReference>
<feature type="transmembrane region" description="Helical" evidence="9">
    <location>
        <begin position="6"/>
        <end position="22"/>
    </location>
</feature>
<evidence type="ECO:0000313" key="12">
    <source>
        <dbReference type="Proteomes" id="UP000006620"/>
    </source>
</evidence>
<accession>F8F6N0</accession>
<dbReference type="PRINTS" id="PR00344">
    <property type="entry name" value="BCTRLSENSOR"/>
</dbReference>
<dbReference type="InterPro" id="IPR036097">
    <property type="entry name" value="HisK_dim/P_sf"/>
</dbReference>
<keyword evidence="5" id="KW-0547">Nucleotide-binding</keyword>
<dbReference type="AlphaFoldDB" id="F8F6N0"/>
<dbReference type="InterPro" id="IPR036890">
    <property type="entry name" value="HATPase_C_sf"/>
</dbReference>
<keyword evidence="8" id="KW-0902">Two-component regulatory system</keyword>
<evidence type="ECO:0000256" key="9">
    <source>
        <dbReference type="SAM" id="Phobius"/>
    </source>
</evidence>
<evidence type="ECO:0000256" key="8">
    <source>
        <dbReference type="ARBA" id="ARBA00023012"/>
    </source>
</evidence>
<dbReference type="CDD" id="cd00082">
    <property type="entry name" value="HisKA"/>
    <property type="match status" value="1"/>
</dbReference>
<dbReference type="GO" id="GO:0000155">
    <property type="term" value="F:phosphorelay sensor kinase activity"/>
    <property type="evidence" value="ECO:0007669"/>
    <property type="project" value="InterPro"/>
</dbReference>
<dbReference type="SUPFAM" id="SSF47384">
    <property type="entry name" value="Homodimeric domain of signal transducing histidine kinase"/>
    <property type="match status" value="1"/>
</dbReference>
<reference evidence="12" key="1">
    <citation type="submission" date="2011-06" db="EMBL/GenBank/DDBJ databases">
        <title>Complete genome sequence of Paenibacillus mucilaginosus KNP414.</title>
        <authorList>
            <person name="Wang J."/>
            <person name="Hu S."/>
            <person name="Hu X."/>
            <person name="Zhang B."/>
            <person name="Dong D."/>
            <person name="Zhang S."/>
            <person name="Zhao K."/>
            <person name="Wu D."/>
        </authorList>
    </citation>
    <scope>NUCLEOTIDE SEQUENCE [LARGE SCALE GENOMIC DNA]</scope>
    <source>
        <strain evidence="12">KNP414</strain>
    </source>
</reference>
<dbReference type="EC" id="2.7.13.3" evidence="2"/>
<sequence>MIWLTVLSMGAAALLLILWLRLKREIRSLTQGLKLIAYEADRRQLRLAVWDRDLAALRSECGLLADRWKEEALRSGRLDESRRRMLANLAHDIQTPLAGMLGYIESAAGDGRLTEEQRTRYLDIAARKGRELSAMLRDFFELSKLEADDTPVRLQAADLAELLPEWLLSLYPEFERMGLEPEVDLPAAPALVWAEPGLLERVAGNLLSNALRYGAPGGAVGVRVQVEEEHCALTVWDRGPGIPQGELPFIFERLYTSDPSRTRTRRGSGLGLAIVKRLVQRQQGAIEVSSVPYERTAFTVRLKRVRG</sequence>
<keyword evidence="3" id="KW-0597">Phosphoprotein</keyword>
<evidence type="ECO:0000313" key="11">
    <source>
        <dbReference type="EMBL" id="AEI43546.1"/>
    </source>
</evidence>
<reference evidence="11 12" key="2">
    <citation type="journal article" date="2013" name="Genome Announc.">
        <title>Genome Sequence of Growth-Improving Paenibacillus mucilaginosus Strain KNP414.</title>
        <authorList>
            <person name="Lu J.J."/>
            <person name="Wang J.F."/>
            <person name="Hu X.F."/>
        </authorList>
    </citation>
    <scope>NUCLEOTIDE SEQUENCE [LARGE SCALE GENOMIC DNA]</scope>
    <source>
        <strain evidence="11 12">KNP414</strain>
    </source>
</reference>